<evidence type="ECO:0000313" key="3">
    <source>
        <dbReference type="EMBL" id="GIO25989.1"/>
    </source>
</evidence>
<feature type="repeat" description="TPR" evidence="1">
    <location>
        <begin position="70"/>
        <end position="103"/>
    </location>
</feature>
<protein>
    <recommendedName>
        <fullName evidence="5">Zinc ribbon domain-containing protein</fullName>
    </recommendedName>
</protein>
<reference evidence="3" key="1">
    <citation type="submission" date="2021-03" db="EMBL/GenBank/DDBJ databases">
        <title>Antimicrobial resistance genes in bacteria isolated from Japanese honey, and their potential for conferring macrolide and lincosamide resistance in the American foulbrood pathogen Paenibacillus larvae.</title>
        <authorList>
            <person name="Okamoto M."/>
            <person name="Kumagai M."/>
            <person name="Kanamori H."/>
            <person name="Takamatsu D."/>
        </authorList>
    </citation>
    <scope>NUCLEOTIDE SEQUENCE</scope>
    <source>
        <strain evidence="3">J43TS3</strain>
    </source>
</reference>
<keyword evidence="2" id="KW-1133">Transmembrane helix</keyword>
<dbReference type="EMBL" id="BORP01000001">
    <property type="protein sequence ID" value="GIO25989.1"/>
    <property type="molecule type" value="Genomic_DNA"/>
</dbReference>
<keyword evidence="1" id="KW-0802">TPR repeat</keyword>
<name>A0A920C6C5_9BACI</name>
<organism evidence="3 4">
    <name type="scientific">Ornithinibacillus bavariensis</name>
    <dbReference type="NCBI Taxonomy" id="545502"/>
    <lineage>
        <taxon>Bacteria</taxon>
        <taxon>Bacillati</taxon>
        <taxon>Bacillota</taxon>
        <taxon>Bacilli</taxon>
        <taxon>Bacillales</taxon>
        <taxon>Bacillaceae</taxon>
        <taxon>Ornithinibacillus</taxon>
    </lineage>
</organism>
<keyword evidence="2" id="KW-0472">Membrane</keyword>
<dbReference type="Proteomes" id="UP000676917">
    <property type="component" value="Unassembled WGS sequence"/>
</dbReference>
<dbReference type="SUPFAM" id="SSF48452">
    <property type="entry name" value="TPR-like"/>
    <property type="match status" value="1"/>
</dbReference>
<keyword evidence="4" id="KW-1185">Reference proteome</keyword>
<dbReference type="InterPro" id="IPR011990">
    <property type="entry name" value="TPR-like_helical_dom_sf"/>
</dbReference>
<accession>A0A920C6C5</accession>
<dbReference type="PROSITE" id="PS50005">
    <property type="entry name" value="TPR"/>
    <property type="match status" value="1"/>
</dbReference>
<dbReference type="InterPro" id="IPR019734">
    <property type="entry name" value="TPR_rpt"/>
</dbReference>
<gene>
    <name evidence="3" type="ORF">J43TS3_06000</name>
</gene>
<keyword evidence="2" id="KW-0812">Transmembrane</keyword>
<feature type="transmembrane region" description="Helical" evidence="2">
    <location>
        <begin position="41"/>
        <end position="63"/>
    </location>
</feature>
<evidence type="ECO:0000313" key="4">
    <source>
        <dbReference type="Proteomes" id="UP000676917"/>
    </source>
</evidence>
<evidence type="ECO:0000256" key="1">
    <source>
        <dbReference type="PROSITE-ProRule" id="PRU00339"/>
    </source>
</evidence>
<comment type="caution">
    <text evidence="3">The sequence shown here is derived from an EMBL/GenBank/DDBJ whole genome shotgun (WGS) entry which is preliminary data.</text>
</comment>
<dbReference type="Gene3D" id="1.25.40.10">
    <property type="entry name" value="Tetratricopeptide repeat domain"/>
    <property type="match status" value="1"/>
</dbReference>
<proteinExistence type="predicted"/>
<sequence length="385" mass="44308">MHCPYCGSIVKEEETYCITCGKKLPTDIHLRSKKEKSFIKLWGIPILTFVLVLLSSSLFHTFLNAQEEDAKHFYELGEKSLLAEDYRAAKDYFSKAIDQKSNFTQAQMALEFINKSGAIKEYLQKAENELKDKNFQASLSLLHEAEELLKNYDGKPATNLVNKIDSYRNTVKIEQLKSLLSEFPSIDELKALLWEADAIKTEEAQEITETIREQIIDYAYTKASEMLSDKQFGDAQFIVEDGLKYAPNSEKLLSLKTTVEKEKVSFEITQEQRIQQAIDSAEEEREKNENDAIKLVSVKLENDKQGNLVVKGEVKSVGTVPISSVLVEYALMTKDKEFLKNNVYVYPDTLYPNENGKFEFTHFDIDKNVKKMNIRVKKITWYTNY</sequence>
<dbReference type="AlphaFoldDB" id="A0A920C6C5"/>
<evidence type="ECO:0000256" key="2">
    <source>
        <dbReference type="SAM" id="Phobius"/>
    </source>
</evidence>
<evidence type="ECO:0008006" key="5">
    <source>
        <dbReference type="Google" id="ProtNLM"/>
    </source>
</evidence>
<dbReference type="RefSeq" id="WP_212919484.1">
    <property type="nucleotide sequence ID" value="NZ_BORP01000001.1"/>
</dbReference>